<accession>A0A381RBU3</accession>
<protein>
    <recommendedName>
        <fullName evidence="5">ABC transporter domain-containing protein</fullName>
    </recommendedName>
</protein>
<dbReference type="InterPro" id="IPR027417">
    <property type="entry name" value="P-loop_NTPase"/>
</dbReference>
<evidence type="ECO:0000259" key="5">
    <source>
        <dbReference type="PROSITE" id="PS50893"/>
    </source>
</evidence>
<sequence length="634" mass="69291">MLTTSGLSRSFGARTLFEDVSLRLGAGRRIALVGSNGTGKTTLIEVLVGRQEPDSGAVHRPKDLRIGYLPQELPTETGRTVFQQVMLGAEAVTGLAHQIEALGHRLAETSGAQAERLLADYGEAQSRFEQLGGYAVEAEAHRILSGLGFDPADHDRPMGEMSGGWRMRVALARLLLSAPDLLVMDEPTNHLDVDSVAWLEQQLATWPRGLLFVSHDRDFIDAVANRILELSGNRVTEYIGGFAEFVLAREERLAAQRAAAAQQSRRVAHTERFIERFRYKATKARQVQSRVKALEKLDRIVIDQPGDPRARFGFPAPRRSSRIVAEFDGVTAGYDDGDGKVVLSDVSFTVERGRTIALVGPNGAGKTTLVKLMTDRLAPLSGRVTIGTNVDLSTFDQLQAEVLDDRRTVLEEARTVPGVEQGNRNLRTYLASFGFRGDAVDRLVGDLSGGEQTRLALAKALAVPVNLLLLDEPTNHLDLPSCDVLEDALLAYPGTVMLITHDRHLIRSVADALVEVRDGRAVLHEGVPDRVLYPTQVVSKPKPVPEPKPASKPTKKGQKNKDPNQALRRRLERAERTWEEAEAEVLATQAVLADPDLYSDQEAVNAAVAAHDVARDRAAGLMTEWETLSARLGG</sequence>
<dbReference type="Gene3D" id="1.10.287.380">
    <property type="entry name" value="Valyl-tRNA synthetase, C-terminal domain"/>
    <property type="match status" value="1"/>
</dbReference>
<keyword evidence="1" id="KW-0677">Repeat</keyword>
<dbReference type="Pfam" id="PF00005">
    <property type="entry name" value="ABC_tran"/>
    <property type="match status" value="2"/>
</dbReference>
<reference evidence="6" key="1">
    <citation type="submission" date="2018-05" db="EMBL/GenBank/DDBJ databases">
        <authorList>
            <person name="Lanie J.A."/>
            <person name="Ng W.-L."/>
            <person name="Kazmierczak K.M."/>
            <person name="Andrzejewski T.M."/>
            <person name="Davidsen T.M."/>
            <person name="Wayne K.J."/>
            <person name="Tettelin H."/>
            <person name="Glass J.I."/>
            <person name="Rusch D."/>
            <person name="Podicherti R."/>
            <person name="Tsui H.-C.T."/>
            <person name="Winkler M.E."/>
        </authorList>
    </citation>
    <scope>NUCLEOTIDE SEQUENCE</scope>
</reference>
<evidence type="ECO:0000256" key="2">
    <source>
        <dbReference type="ARBA" id="ARBA00022741"/>
    </source>
</evidence>
<dbReference type="Gene3D" id="3.40.50.300">
    <property type="entry name" value="P-loop containing nucleotide triphosphate hydrolases"/>
    <property type="match status" value="2"/>
</dbReference>
<dbReference type="GO" id="GO:0005524">
    <property type="term" value="F:ATP binding"/>
    <property type="evidence" value="ECO:0007669"/>
    <property type="project" value="UniProtKB-KW"/>
</dbReference>
<evidence type="ECO:0000256" key="1">
    <source>
        <dbReference type="ARBA" id="ARBA00022737"/>
    </source>
</evidence>
<dbReference type="FunFam" id="3.40.50.300:FF:000011">
    <property type="entry name" value="Putative ABC transporter ATP-binding component"/>
    <property type="match status" value="1"/>
</dbReference>
<evidence type="ECO:0000256" key="4">
    <source>
        <dbReference type="SAM" id="MobiDB-lite"/>
    </source>
</evidence>
<dbReference type="InterPro" id="IPR003439">
    <property type="entry name" value="ABC_transporter-like_ATP-bd"/>
</dbReference>
<dbReference type="PANTHER" id="PTHR19211">
    <property type="entry name" value="ATP-BINDING TRANSPORT PROTEIN-RELATED"/>
    <property type="match status" value="1"/>
</dbReference>
<keyword evidence="3" id="KW-0067">ATP-binding</keyword>
<dbReference type="SMART" id="SM00382">
    <property type="entry name" value="AAA"/>
    <property type="match status" value="2"/>
</dbReference>
<name>A0A381RBU3_9ZZZZ</name>
<proteinExistence type="predicted"/>
<evidence type="ECO:0000256" key="3">
    <source>
        <dbReference type="ARBA" id="ARBA00022840"/>
    </source>
</evidence>
<feature type="domain" description="ABC transporter" evidence="5">
    <location>
        <begin position="325"/>
        <end position="550"/>
    </location>
</feature>
<dbReference type="GO" id="GO:0016887">
    <property type="term" value="F:ATP hydrolysis activity"/>
    <property type="evidence" value="ECO:0007669"/>
    <property type="project" value="InterPro"/>
</dbReference>
<dbReference type="EMBL" id="UINC01001811">
    <property type="protein sequence ID" value="SUZ89245.1"/>
    <property type="molecule type" value="Genomic_DNA"/>
</dbReference>
<keyword evidence="2" id="KW-0547">Nucleotide-binding</keyword>
<dbReference type="PANTHER" id="PTHR19211:SF14">
    <property type="entry name" value="ATP-BINDING CASSETTE SUB-FAMILY F MEMBER 1"/>
    <property type="match status" value="1"/>
</dbReference>
<gene>
    <name evidence="6" type="ORF">METZ01_LOCUS42099</name>
</gene>
<organism evidence="6">
    <name type="scientific">marine metagenome</name>
    <dbReference type="NCBI Taxonomy" id="408172"/>
    <lineage>
        <taxon>unclassified sequences</taxon>
        <taxon>metagenomes</taxon>
        <taxon>ecological metagenomes</taxon>
    </lineage>
</organism>
<dbReference type="PROSITE" id="PS00211">
    <property type="entry name" value="ABC_TRANSPORTER_1"/>
    <property type="match status" value="2"/>
</dbReference>
<dbReference type="Pfam" id="PF12848">
    <property type="entry name" value="ABC_tran_Xtn"/>
    <property type="match status" value="1"/>
</dbReference>
<dbReference type="PROSITE" id="PS50893">
    <property type="entry name" value="ABC_TRANSPORTER_2"/>
    <property type="match status" value="2"/>
</dbReference>
<dbReference type="InterPro" id="IPR003593">
    <property type="entry name" value="AAA+_ATPase"/>
</dbReference>
<evidence type="ECO:0000313" key="6">
    <source>
        <dbReference type="EMBL" id="SUZ89245.1"/>
    </source>
</evidence>
<dbReference type="InterPro" id="IPR050611">
    <property type="entry name" value="ABCF"/>
</dbReference>
<dbReference type="InterPro" id="IPR037118">
    <property type="entry name" value="Val-tRNA_synth_C_sf"/>
</dbReference>
<dbReference type="InterPro" id="IPR032781">
    <property type="entry name" value="ABC_tran_Xtn"/>
</dbReference>
<dbReference type="SUPFAM" id="SSF52540">
    <property type="entry name" value="P-loop containing nucleoside triphosphate hydrolases"/>
    <property type="match status" value="2"/>
</dbReference>
<feature type="region of interest" description="Disordered" evidence="4">
    <location>
        <begin position="535"/>
        <end position="571"/>
    </location>
</feature>
<dbReference type="InterPro" id="IPR017871">
    <property type="entry name" value="ABC_transporter-like_CS"/>
</dbReference>
<dbReference type="CDD" id="cd03221">
    <property type="entry name" value="ABCF_EF-3"/>
    <property type="match status" value="2"/>
</dbReference>
<dbReference type="AlphaFoldDB" id="A0A381RBU3"/>
<feature type="domain" description="ABC transporter" evidence="5">
    <location>
        <begin position="2"/>
        <end position="257"/>
    </location>
</feature>